<keyword evidence="7 9" id="KW-0472">Membrane</keyword>
<dbReference type="EMBL" id="JABMIG020000147">
    <property type="protein sequence ID" value="KAL3789021.1"/>
    <property type="molecule type" value="Genomic_DNA"/>
</dbReference>
<dbReference type="Gene3D" id="3.40.50.300">
    <property type="entry name" value="P-loop containing nucleotide triphosphate hydrolases"/>
    <property type="match status" value="2"/>
</dbReference>
<feature type="domain" description="ABC transporter" evidence="10">
    <location>
        <begin position="1226"/>
        <end position="1499"/>
    </location>
</feature>
<feature type="transmembrane region" description="Helical" evidence="9">
    <location>
        <begin position="218"/>
        <end position="237"/>
    </location>
</feature>
<dbReference type="Pfam" id="PF00005">
    <property type="entry name" value="ABC_tran"/>
    <property type="match status" value="2"/>
</dbReference>
<feature type="domain" description="ABC transporter" evidence="10">
    <location>
        <begin position="507"/>
        <end position="751"/>
    </location>
</feature>
<feature type="transmembrane region" description="Helical" evidence="9">
    <location>
        <begin position="1116"/>
        <end position="1137"/>
    </location>
</feature>
<dbReference type="GO" id="GO:0005524">
    <property type="term" value="F:ATP binding"/>
    <property type="evidence" value="ECO:0007669"/>
    <property type="project" value="UniProtKB-KW"/>
</dbReference>
<feature type="transmembrane region" description="Helical" evidence="9">
    <location>
        <begin position="1023"/>
        <end position="1050"/>
    </location>
</feature>
<feature type="transmembrane region" description="Helical" evidence="9">
    <location>
        <begin position="932"/>
        <end position="952"/>
    </location>
</feature>
<keyword evidence="4" id="KW-0547">Nucleotide-binding</keyword>
<keyword evidence="2" id="KW-0813">Transport</keyword>
<evidence type="ECO:0000256" key="2">
    <source>
        <dbReference type="ARBA" id="ARBA00022448"/>
    </source>
</evidence>
<feature type="transmembrane region" description="Helical" evidence="9">
    <location>
        <begin position="903"/>
        <end position="925"/>
    </location>
</feature>
<organism evidence="12 13">
    <name type="scientific">Cyclotella cryptica</name>
    <dbReference type="NCBI Taxonomy" id="29204"/>
    <lineage>
        <taxon>Eukaryota</taxon>
        <taxon>Sar</taxon>
        <taxon>Stramenopiles</taxon>
        <taxon>Ochrophyta</taxon>
        <taxon>Bacillariophyta</taxon>
        <taxon>Coscinodiscophyceae</taxon>
        <taxon>Thalassiosirophycidae</taxon>
        <taxon>Stephanodiscales</taxon>
        <taxon>Stephanodiscaceae</taxon>
        <taxon>Cyclotella</taxon>
    </lineage>
</organism>
<comment type="caution">
    <text evidence="12">The sequence shown here is derived from an EMBL/GenBank/DDBJ whole genome shotgun (WGS) entry which is preliminary data.</text>
</comment>
<dbReference type="FunFam" id="3.40.50.300:FF:000836">
    <property type="entry name" value="ABC transporter B family member 25"/>
    <property type="match status" value="2"/>
</dbReference>
<dbReference type="CDD" id="cd18578">
    <property type="entry name" value="ABC_6TM_Pgp_ABCB1_D2_like"/>
    <property type="match status" value="1"/>
</dbReference>
<feature type="transmembrane region" description="Helical" evidence="9">
    <location>
        <begin position="864"/>
        <end position="891"/>
    </location>
</feature>
<dbReference type="SMART" id="SM00382">
    <property type="entry name" value="AAA"/>
    <property type="match status" value="2"/>
</dbReference>
<feature type="transmembrane region" description="Helical" evidence="9">
    <location>
        <begin position="1157"/>
        <end position="1178"/>
    </location>
</feature>
<dbReference type="GO" id="GO:0005737">
    <property type="term" value="C:cytoplasm"/>
    <property type="evidence" value="ECO:0007669"/>
    <property type="project" value="UniProtKB-ARBA"/>
</dbReference>
<dbReference type="CDD" id="cd18577">
    <property type="entry name" value="ABC_6TM_Pgp_ABCB1_D1_like"/>
    <property type="match status" value="1"/>
</dbReference>
<feature type="region of interest" description="Disordered" evidence="8">
    <location>
        <begin position="33"/>
        <end position="54"/>
    </location>
</feature>
<feature type="transmembrane region" description="Helical" evidence="9">
    <location>
        <begin position="445"/>
        <end position="465"/>
    </location>
</feature>
<dbReference type="Gene3D" id="1.20.1560.10">
    <property type="entry name" value="ABC transporter type 1, transmembrane domain"/>
    <property type="match status" value="2"/>
</dbReference>
<dbReference type="InterPro" id="IPR039421">
    <property type="entry name" value="Type_1_exporter"/>
</dbReference>
<dbReference type="Pfam" id="PF00664">
    <property type="entry name" value="ABC_membrane"/>
    <property type="match status" value="2"/>
</dbReference>
<dbReference type="PANTHER" id="PTHR43394">
    <property type="entry name" value="ATP-DEPENDENT PERMEASE MDL1, MITOCHONDRIAL"/>
    <property type="match status" value="1"/>
</dbReference>
<comment type="subcellular location">
    <subcellularLocation>
        <location evidence="1">Membrane</location>
        <topology evidence="1">Multi-pass membrane protein</topology>
    </subcellularLocation>
</comment>
<dbReference type="GO" id="GO:0016020">
    <property type="term" value="C:membrane"/>
    <property type="evidence" value="ECO:0007669"/>
    <property type="project" value="UniProtKB-SubCell"/>
</dbReference>
<evidence type="ECO:0000313" key="13">
    <source>
        <dbReference type="Proteomes" id="UP001516023"/>
    </source>
</evidence>
<reference evidence="12 13" key="1">
    <citation type="journal article" date="2020" name="G3 (Bethesda)">
        <title>Improved Reference Genome for Cyclotella cryptica CCMP332, a Model for Cell Wall Morphogenesis, Salinity Adaptation, and Lipid Production in Diatoms (Bacillariophyta).</title>
        <authorList>
            <person name="Roberts W.R."/>
            <person name="Downey K.M."/>
            <person name="Ruck E.C."/>
            <person name="Traller J.C."/>
            <person name="Alverson A.J."/>
        </authorList>
    </citation>
    <scope>NUCLEOTIDE SEQUENCE [LARGE SCALE GENOMIC DNA]</scope>
    <source>
        <strain evidence="12 13">CCMP332</strain>
    </source>
</reference>
<keyword evidence="13" id="KW-1185">Reference proteome</keyword>
<name>A0ABD3PNY3_9STRA</name>
<evidence type="ECO:0000313" key="12">
    <source>
        <dbReference type="EMBL" id="KAL3789021.1"/>
    </source>
</evidence>
<dbReference type="SUPFAM" id="SSF90123">
    <property type="entry name" value="ABC transporter transmembrane region"/>
    <property type="match status" value="2"/>
</dbReference>
<accession>A0ABD3PNY3</accession>
<evidence type="ECO:0000256" key="7">
    <source>
        <dbReference type="ARBA" id="ARBA00023136"/>
    </source>
</evidence>
<protein>
    <submittedName>
        <fullName evidence="12">Uncharacterized protein</fullName>
    </submittedName>
</protein>
<dbReference type="InterPro" id="IPR003593">
    <property type="entry name" value="AAA+_ATPase"/>
</dbReference>
<dbReference type="PROSITE" id="PS50929">
    <property type="entry name" value="ABC_TM1F"/>
    <property type="match status" value="2"/>
</dbReference>
<dbReference type="Proteomes" id="UP001516023">
    <property type="component" value="Unassembled WGS sequence"/>
</dbReference>
<dbReference type="InterPro" id="IPR036640">
    <property type="entry name" value="ABC1_TM_sf"/>
</dbReference>
<dbReference type="InterPro" id="IPR011527">
    <property type="entry name" value="ABC1_TM_dom"/>
</dbReference>
<dbReference type="InterPro" id="IPR003439">
    <property type="entry name" value="ABC_transporter-like_ATP-bd"/>
</dbReference>
<feature type="transmembrane region" description="Helical" evidence="9">
    <location>
        <begin position="300"/>
        <end position="321"/>
    </location>
</feature>
<evidence type="ECO:0000259" key="10">
    <source>
        <dbReference type="PROSITE" id="PS50893"/>
    </source>
</evidence>
<dbReference type="InterPro" id="IPR027417">
    <property type="entry name" value="P-loop_NTPase"/>
</dbReference>
<evidence type="ECO:0000256" key="6">
    <source>
        <dbReference type="ARBA" id="ARBA00022989"/>
    </source>
</evidence>
<dbReference type="SUPFAM" id="SSF52540">
    <property type="entry name" value="P-loop containing nucleoside triphosphate hydrolases"/>
    <property type="match status" value="2"/>
</dbReference>
<evidence type="ECO:0000256" key="4">
    <source>
        <dbReference type="ARBA" id="ARBA00022741"/>
    </source>
</evidence>
<dbReference type="PROSITE" id="PS50893">
    <property type="entry name" value="ABC_TRANSPORTER_2"/>
    <property type="match status" value="2"/>
</dbReference>
<feature type="transmembrane region" description="Helical" evidence="9">
    <location>
        <begin position="73"/>
        <end position="97"/>
    </location>
</feature>
<evidence type="ECO:0000256" key="8">
    <source>
        <dbReference type="SAM" id="MobiDB-lite"/>
    </source>
</evidence>
<evidence type="ECO:0000256" key="3">
    <source>
        <dbReference type="ARBA" id="ARBA00022692"/>
    </source>
</evidence>
<feature type="transmembrane region" description="Helical" evidence="9">
    <location>
        <begin position="117"/>
        <end position="144"/>
    </location>
</feature>
<keyword evidence="6 9" id="KW-1133">Transmembrane helix</keyword>
<gene>
    <name evidence="12" type="ORF">HJC23_008168</name>
</gene>
<evidence type="ECO:0000256" key="1">
    <source>
        <dbReference type="ARBA" id="ARBA00004141"/>
    </source>
</evidence>
<proteinExistence type="predicted"/>
<sequence>MTTTGAVAKATDDNDEEKNYLEFLEFLKAKNVDEDSLQSSTRSGVKNEPSNDHANAKPVPFLSLFRHGSSADIAIMIVGMACQSGVGVSFAAMNLVFGQLIDTLASPSGSVLDAASGMIRIMGVLAVAFAVLAFVGMSATPYGAARITNRVRKEYINSVLAQDMEFFDEAKPGAIVAALSSNTMDFEEGLSIKLGEGIQACCGLVAGLLVALYFSWQITLMCFIAVPLLAFSFYLVLQSGAGSDGILGKEAYESAANVADETLSSMTTIAAFNGETKAAARYESHLGEAEEAAIRQGKKLGFGTGLLWGSFYIMMGLGFWWGGRLVVSSTEQAMIDNPLPSDFYTNPIYSLNRLYAEQVCVYRSPGSFGTGEYIPYTGEAFEACVCGIPWSSVAASFDNSDDERAVSAREMGLSGEDFVIMQCGCSTGEAGSNLTSNCMSAGRTVAVFFSVMIAGFMMAMIPPAFSSIRKAQLSAWKLYQIIDRHPNIGASPAKSGGKMVKTMQGRISIENVHFQYPTSSTKTFEDINLEISAGETVALVGESGSGKSTIARLVSRFYDPQEGRVCIDGVDLRDLDVRSMRDHIGIVSQEPLLFDDTIAENIARGKSGPDHATMEEIEAAAKAANAYEFIQTFPEKFETKVGARGGKLSGGQKQRIAIARALIRKPSVLILDEATSALDNESEKAVQSAIDNLVGKTGTGGGITTIIIAHRLSTVRNADRIIVLGSKDGVTSTVRGSTVVEIGTHDELVAKENGLYKALVGGSAAGEDSKSNFIKCIRDPKETSAAYIYSTESSTNCGNSGATWPMTGMEKVDQDNDGSAKSTSTDETNLELPLKENDKELDKDFKKIDKQRLKAYSQPENCHFVMGLIACFCTGLAFPVCGMLFSLMLTAMTLFDYDAALTWIQWLAGDLIFLELLLALSFTSLLTPPFNLLMMAASFGLLAFFMIIAQFFQTYLFEIIGERMTRRIRTAYFRSLLRQDIGWFDHPTNALGVLTSRLAVDIKLIRLCVGQGTGATVSSMTSLLVGFVVSLVAAWQFALAFLATVPLLALTEMINWALMKGGDSSSKKKLGEISGLFGEYVQGIREVQSFSLETFVTIDLGNLLEEQILVVSKKAALLRGISAGAVQIIQLGVYALAFYIGAKLMDKGDLDYESFNLVLWSMAFGASGMGQAANWVAAAAKGKAAAVRVFELLDRKPPIDSRPWNEDGSPRDIVVPSEVKDKKGEIEFRSVKFAYPTRKTARVFDRFSLKIPAGQTAALIGSSGSGKSTVMALLERFYDPVAAVVDRGEMQDDNIDIVIGDTLSKLDDSNGVVFIDGMDIRTMDVMYLRNEIGLVGQEPVLFDSSVGENIAFGKDGATDEEIIAAAKIANAHDFICKLDGGYDFNVGTRGKKVSGGQKQRIAIARAVLKNPRILLLDEATSALDNESEKIVQASIDNLVADNKSHHRTTVIIAHRLSTVRNADCIYVLENSGDGAVVVESGSHNALIDLGGKYKALLEATMKSTED</sequence>
<feature type="domain" description="ABC transmembrane type-1" evidence="11">
    <location>
        <begin position="77"/>
        <end position="328"/>
    </location>
</feature>
<keyword evidence="3 9" id="KW-0812">Transmembrane</keyword>
<feature type="domain" description="ABC transmembrane type-1" evidence="11">
    <location>
        <begin position="865"/>
        <end position="1181"/>
    </location>
</feature>
<dbReference type="PANTHER" id="PTHR43394:SF1">
    <property type="entry name" value="ATP-BINDING CASSETTE SUB-FAMILY B MEMBER 10, MITOCHONDRIAL"/>
    <property type="match status" value="1"/>
</dbReference>
<evidence type="ECO:0000256" key="9">
    <source>
        <dbReference type="SAM" id="Phobius"/>
    </source>
</evidence>
<evidence type="ECO:0000259" key="11">
    <source>
        <dbReference type="PROSITE" id="PS50929"/>
    </source>
</evidence>
<evidence type="ECO:0000256" key="5">
    <source>
        <dbReference type="ARBA" id="ARBA00022840"/>
    </source>
</evidence>
<dbReference type="PROSITE" id="PS00211">
    <property type="entry name" value="ABC_TRANSPORTER_1"/>
    <property type="match status" value="2"/>
</dbReference>
<dbReference type="InterPro" id="IPR017871">
    <property type="entry name" value="ABC_transporter-like_CS"/>
</dbReference>
<keyword evidence="5" id="KW-0067">ATP-binding</keyword>